<dbReference type="InterPro" id="IPR006131">
    <property type="entry name" value="Asp_carbamoyltransf_Asp/Orn-bd"/>
</dbReference>
<evidence type="ECO:0000259" key="6">
    <source>
        <dbReference type="Pfam" id="PF00185"/>
    </source>
</evidence>
<dbReference type="OrthoDB" id="9802587at2"/>
<reference evidence="8 9" key="1">
    <citation type="submission" date="2018-06" db="EMBL/GenBank/DDBJ databases">
        <authorList>
            <consortium name="Pathogen Informatics"/>
            <person name="Doyle S."/>
        </authorList>
    </citation>
    <scope>NUCLEOTIDE SEQUENCE [LARGE SCALE GENOMIC DNA]</scope>
    <source>
        <strain evidence="8 9">NCTC10717</strain>
    </source>
</reference>
<evidence type="ECO:0000256" key="3">
    <source>
        <dbReference type="ARBA" id="ARBA00022679"/>
    </source>
</evidence>
<dbReference type="Gene3D" id="3.40.50.1370">
    <property type="entry name" value="Aspartate/ornithine carbamoyltransferase"/>
    <property type="match status" value="2"/>
</dbReference>
<comment type="subcellular location">
    <subcellularLocation>
        <location evidence="5">Cytoplasm</location>
    </subcellularLocation>
</comment>
<dbReference type="PRINTS" id="PR00100">
    <property type="entry name" value="AOTCASE"/>
</dbReference>
<dbReference type="InterPro" id="IPR036901">
    <property type="entry name" value="Asp/Orn_carbamoylTrfase_sf"/>
</dbReference>
<feature type="binding site" evidence="5">
    <location>
        <begin position="56"/>
        <end position="59"/>
    </location>
    <ligand>
        <name>carbamoyl phosphate</name>
        <dbReference type="ChEBI" id="CHEBI:58228"/>
    </ligand>
</feature>
<feature type="binding site" evidence="5">
    <location>
        <position position="83"/>
    </location>
    <ligand>
        <name>carbamoyl phosphate</name>
        <dbReference type="ChEBI" id="CHEBI:58228"/>
    </ligand>
</feature>
<feature type="binding site" evidence="5">
    <location>
        <position position="167"/>
    </location>
    <ligand>
        <name>L-ornithine</name>
        <dbReference type="ChEBI" id="CHEBI:46911"/>
    </ligand>
</feature>
<dbReference type="InterPro" id="IPR002292">
    <property type="entry name" value="Orn/put_carbamltrans"/>
</dbReference>
<dbReference type="InterPro" id="IPR006130">
    <property type="entry name" value="Asp/Orn_carbamoylTrfase"/>
</dbReference>
<dbReference type="RefSeq" id="WP_115218335.1">
    <property type="nucleotide sequence ID" value="NZ_UHIA01000004.1"/>
</dbReference>
<name>A0A380MVK8_9GAMM</name>
<dbReference type="NCBIfam" id="TIGR00658">
    <property type="entry name" value="orni_carb_tr"/>
    <property type="match status" value="1"/>
</dbReference>
<protein>
    <recommendedName>
        <fullName evidence="2 5">Ornithine carbamoyltransferase</fullName>
        <shortName evidence="5">OTCase</shortName>
        <ecNumber evidence="2 5">2.1.3.3</ecNumber>
    </recommendedName>
</protein>
<dbReference type="SUPFAM" id="SSF53671">
    <property type="entry name" value="Aspartate/ornithine carbamoyltransferase"/>
    <property type="match status" value="1"/>
</dbReference>
<feature type="domain" description="Aspartate/ornithine carbamoyltransferase Asp/Orn-binding" evidence="6">
    <location>
        <begin position="155"/>
        <end position="327"/>
    </location>
</feature>
<dbReference type="Pfam" id="PF02729">
    <property type="entry name" value="OTCace_N"/>
    <property type="match status" value="1"/>
</dbReference>
<dbReference type="GO" id="GO:0005737">
    <property type="term" value="C:cytoplasm"/>
    <property type="evidence" value="ECO:0007669"/>
    <property type="project" value="UniProtKB-SubCell"/>
</dbReference>
<dbReference type="FunFam" id="3.40.50.1370:FF:000008">
    <property type="entry name" value="Ornithine carbamoyltransferase"/>
    <property type="match status" value="1"/>
</dbReference>
<evidence type="ECO:0000256" key="5">
    <source>
        <dbReference type="HAMAP-Rule" id="MF_01109"/>
    </source>
</evidence>
<dbReference type="NCBIfam" id="NF001986">
    <property type="entry name" value="PRK00779.1"/>
    <property type="match status" value="1"/>
</dbReference>
<evidence type="ECO:0000256" key="1">
    <source>
        <dbReference type="ARBA" id="ARBA00007805"/>
    </source>
</evidence>
<proteinExistence type="inferred from homology"/>
<feature type="binding site" evidence="5">
    <location>
        <position position="231"/>
    </location>
    <ligand>
        <name>L-ornithine</name>
        <dbReference type="ChEBI" id="CHEBI:46911"/>
    </ligand>
</feature>
<evidence type="ECO:0000313" key="9">
    <source>
        <dbReference type="Proteomes" id="UP000254575"/>
    </source>
</evidence>
<comment type="catalytic activity">
    <reaction evidence="4 5">
        <text>carbamoyl phosphate + L-ornithine = L-citrulline + phosphate + H(+)</text>
        <dbReference type="Rhea" id="RHEA:19513"/>
        <dbReference type="ChEBI" id="CHEBI:15378"/>
        <dbReference type="ChEBI" id="CHEBI:43474"/>
        <dbReference type="ChEBI" id="CHEBI:46911"/>
        <dbReference type="ChEBI" id="CHEBI:57743"/>
        <dbReference type="ChEBI" id="CHEBI:58228"/>
        <dbReference type="EC" id="2.1.3.3"/>
    </reaction>
</comment>
<keyword evidence="9" id="KW-1185">Reference proteome</keyword>
<keyword evidence="3 5" id="KW-0808">Transferase</keyword>
<dbReference type="PRINTS" id="PR00102">
    <property type="entry name" value="OTCASE"/>
</dbReference>
<dbReference type="InterPro" id="IPR024904">
    <property type="entry name" value="OTCase_ArgI"/>
</dbReference>
<dbReference type="Pfam" id="PF00185">
    <property type="entry name" value="OTCace"/>
    <property type="match status" value="1"/>
</dbReference>
<dbReference type="GO" id="GO:0016597">
    <property type="term" value="F:amino acid binding"/>
    <property type="evidence" value="ECO:0007669"/>
    <property type="project" value="InterPro"/>
</dbReference>
<keyword evidence="5" id="KW-0963">Cytoplasm</keyword>
<dbReference type="Proteomes" id="UP000254575">
    <property type="component" value="Unassembled WGS sequence"/>
</dbReference>
<dbReference type="PANTHER" id="PTHR45753:SF2">
    <property type="entry name" value="ORNITHINE CARBAMOYLTRANSFERASE"/>
    <property type="match status" value="1"/>
</dbReference>
<feature type="binding site" evidence="5">
    <location>
        <position position="107"/>
    </location>
    <ligand>
        <name>carbamoyl phosphate</name>
        <dbReference type="ChEBI" id="CHEBI:58228"/>
    </ligand>
</feature>
<dbReference type="PANTHER" id="PTHR45753">
    <property type="entry name" value="ORNITHINE CARBAMOYLTRANSFERASE, MITOCHONDRIAL"/>
    <property type="match status" value="1"/>
</dbReference>
<accession>A0A380MVK8</accession>
<dbReference type="PROSITE" id="PS00097">
    <property type="entry name" value="CARBAMOYLTRANSFERASE"/>
    <property type="match status" value="1"/>
</dbReference>
<evidence type="ECO:0000256" key="2">
    <source>
        <dbReference type="ARBA" id="ARBA00013007"/>
    </source>
</evidence>
<dbReference type="GO" id="GO:0004585">
    <property type="term" value="F:ornithine carbamoyltransferase activity"/>
    <property type="evidence" value="ECO:0007669"/>
    <property type="project" value="UniProtKB-UniRule"/>
</dbReference>
<sequence>MAYWYQKSLLDLTDHSAEAVRELLELSAQLKSEKKAGREKRRLQGKNIALIFEKTSTRTRCAFEVACADQGAFSTFLSPEHSQLGAKESIADTARVLGRMYDAIEYRGFAQETVQALAKFAAVPVYNGLTDLAHPTQMLADLLTMQEHSDKPLQDIAFAYMGDARFNMGNSLLLAGALMGMDVRIAAPKAYQPNTEILHKAQQLAENSSAKILITEEVQAAATGADFIHTDIWVSMGEDKSVWDERIPALMPYRITPEIMQAAGAHAKFMHCLPAYHDRKTPTGEAFYQRQKLVGIEVAHNVFESAASIVFDQAENRMHTIKALLVATLCEHYQA</sequence>
<evidence type="ECO:0000259" key="7">
    <source>
        <dbReference type="Pfam" id="PF02729"/>
    </source>
</evidence>
<feature type="binding site" evidence="5">
    <location>
        <begin position="134"/>
        <end position="137"/>
    </location>
    <ligand>
        <name>carbamoyl phosphate</name>
        <dbReference type="ChEBI" id="CHEBI:58228"/>
    </ligand>
</feature>
<feature type="binding site" evidence="5">
    <location>
        <begin position="272"/>
        <end position="273"/>
    </location>
    <ligand>
        <name>carbamoyl phosphate</name>
        <dbReference type="ChEBI" id="CHEBI:58228"/>
    </ligand>
</feature>
<gene>
    <name evidence="8" type="primary">arcB</name>
    <name evidence="8" type="ORF">NCTC10717_01079</name>
</gene>
<dbReference type="AlphaFoldDB" id="A0A380MVK8"/>
<dbReference type="EMBL" id="UHIA01000004">
    <property type="protein sequence ID" value="SUO96620.1"/>
    <property type="molecule type" value="Genomic_DNA"/>
</dbReference>
<dbReference type="GO" id="GO:0019240">
    <property type="term" value="P:citrulline biosynthetic process"/>
    <property type="evidence" value="ECO:0007669"/>
    <property type="project" value="TreeGrafter"/>
</dbReference>
<dbReference type="InterPro" id="IPR006132">
    <property type="entry name" value="Asp/Orn_carbamoyltranf_P-bd"/>
</dbReference>
<dbReference type="GO" id="GO:0042450">
    <property type="term" value="P:L-arginine biosynthetic process via ornithine"/>
    <property type="evidence" value="ECO:0007669"/>
    <property type="project" value="UniProtKB-UniRule"/>
</dbReference>
<dbReference type="HAMAP" id="MF_01109">
    <property type="entry name" value="OTCase"/>
    <property type="match status" value="1"/>
</dbReference>
<comment type="similarity">
    <text evidence="1 5">Belongs to the aspartate/ornithine carbamoyltransferase superfamily. OTCase family.</text>
</comment>
<feature type="domain" description="Aspartate/ornithine carbamoyltransferase carbamoyl-P binding" evidence="7">
    <location>
        <begin position="7"/>
        <end position="147"/>
    </location>
</feature>
<organism evidence="8 9">
    <name type="scientific">Suttonella indologenes</name>
    <dbReference type="NCBI Taxonomy" id="13276"/>
    <lineage>
        <taxon>Bacteria</taxon>
        <taxon>Pseudomonadati</taxon>
        <taxon>Pseudomonadota</taxon>
        <taxon>Gammaproteobacteria</taxon>
        <taxon>Cardiobacteriales</taxon>
        <taxon>Cardiobacteriaceae</taxon>
        <taxon>Suttonella</taxon>
    </lineage>
</organism>
<evidence type="ECO:0000256" key="4">
    <source>
        <dbReference type="ARBA" id="ARBA00048772"/>
    </source>
</evidence>
<evidence type="ECO:0000313" key="8">
    <source>
        <dbReference type="EMBL" id="SUO96620.1"/>
    </source>
</evidence>
<feature type="binding site" evidence="5">
    <location>
        <begin position="235"/>
        <end position="236"/>
    </location>
    <ligand>
        <name>L-ornithine</name>
        <dbReference type="ChEBI" id="CHEBI:46911"/>
    </ligand>
</feature>
<feature type="binding site" evidence="5">
    <location>
        <position position="317"/>
    </location>
    <ligand>
        <name>carbamoyl phosphate</name>
        <dbReference type="ChEBI" id="CHEBI:58228"/>
    </ligand>
</feature>
<dbReference type="EC" id="2.1.3.3" evidence="2 5"/>